<evidence type="ECO:0000313" key="1">
    <source>
        <dbReference type="EMBL" id="MFC0271987.1"/>
    </source>
</evidence>
<keyword evidence="2" id="KW-1185">Reference proteome</keyword>
<proteinExistence type="predicted"/>
<organism evidence="1 2">
    <name type="scientific">Metabacillus herbersteinensis</name>
    <dbReference type="NCBI Taxonomy" id="283816"/>
    <lineage>
        <taxon>Bacteria</taxon>
        <taxon>Bacillati</taxon>
        <taxon>Bacillota</taxon>
        <taxon>Bacilli</taxon>
        <taxon>Bacillales</taxon>
        <taxon>Bacillaceae</taxon>
        <taxon>Metabacillus</taxon>
    </lineage>
</organism>
<name>A0ABV6GE76_9BACI</name>
<comment type="caution">
    <text evidence="1">The sequence shown here is derived from an EMBL/GenBank/DDBJ whole genome shotgun (WGS) entry which is preliminary data.</text>
</comment>
<protein>
    <submittedName>
        <fullName evidence="1">Uncharacterized protein</fullName>
    </submittedName>
</protein>
<dbReference type="RefSeq" id="WP_378933845.1">
    <property type="nucleotide sequence ID" value="NZ_JBHLVO010000007.1"/>
</dbReference>
<evidence type="ECO:0000313" key="2">
    <source>
        <dbReference type="Proteomes" id="UP001589854"/>
    </source>
</evidence>
<dbReference type="Proteomes" id="UP001589854">
    <property type="component" value="Unassembled WGS sequence"/>
</dbReference>
<accession>A0ABV6GE76</accession>
<reference evidence="1 2" key="1">
    <citation type="submission" date="2024-09" db="EMBL/GenBank/DDBJ databases">
        <authorList>
            <person name="Sun Q."/>
            <person name="Mori K."/>
        </authorList>
    </citation>
    <scope>NUCLEOTIDE SEQUENCE [LARGE SCALE GENOMIC DNA]</scope>
    <source>
        <strain evidence="1 2">CCM 7228</strain>
    </source>
</reference>
<sequence>MEEKLDLILNELKIIKDSQTEVKADLEGLKEKQQEMKYILDAVRENQDVSNAKNEALEGIQDRQDRIIAQLTYRYFDHDSDIKDLKREIHQIKVQS</sequence>
<dbReference type="EMBL" id="JBHLVO010000007">
    <property type="protein sequence ID" value="MFC0271987.1"/>
    <property type="molecule type" value="Genomic_DNA"/>
</dbReference>
<gene>
    <name evidence="1" type="ORF">ACFFIX_11040</name>
</gene>